<evidence type="ECO:0000313" key="3">
    <source>
        <dbReference type="Proteomes" id="UP000024547"/>
    </source>
</evidence>
<organism evidence="2 3">
    <name type="scientific">Hyphomonas atlantica</name>
    <dbReference type="NCBI Taxonomy" id="1280948"/>
    <lineage>
        <taxon>Bacteria</taxon>
        <taxon>Pseudomonadati</taxon>
        <taxon>Pseudomonadota</taxon>
        <taxon>Alphaproteobacteria</taxon>
        <taxon>Hyphomonadales</taxon>
        <taxon>Hyphomonadaceae</taxon>
        <taxon>Hyphomonas</taxon>
    </lineage>
</organism>
<dbReference type="EMBL" id="AWFH01000061">
    <property type="protein sequence ID" value="KCZ58161.1"/>
    <property type="molecule type" value="Genomic_DNA"/>
</dbReference>
<accession>A0A059DWJ3</accession>
<keyword evidence="3" id="KW-1185">Reference proteome</keyword>
<dbReference type="EMBL" id="DOGS01000159">
    <property type="protein sequence ID" value="HBQ48783.1"/>
    <property type="molecule type" value="Genomic_DNA"/>
</dbReference>
<reference evidence="1 4" key="2">
    <citation type="journal article" date="2018" name="Nat. Biotechnol.">
        <title>A standardized bacterial taxonomy based on genome phylogeny substantially revises the tree of life.</title>
        <authorList>
            <person name="Parks D.H."/>
            <person name="Chuvochina M."/>
            <person name="Waite D.W."/>
            <person name="Rinke C."/>
            <person name="Skarshewski A."/>
            <person name="Chaumeil P.A."/>
            <person name="Hugenholtz P."/>
        </authorList>
    </citation>
    <scope>NUCLEOTIDE SEQUENCE [LARGE SCALE GENOMIC DNA]</scope>
    <source>
        <strain evidence="1">UBA10378</strain>
    </source>
</reference>
<dbReference type="PATRIC" id="fig|1280948.3.peg.3098"/>
<sequence length="72" mass="7778">MLVCNVIAVAARFFAATALFLADVGSARYLRLRPVVRACCGGLLKYPSEAGKKLCGADQDLLRLEMISFLAE</sequence>
<gene>
    <name evidence="1" type="ORF">DD728_07835</name>
    <name evidence="2" type="ORF">HY36_09895</name>
</gene>
<reference evidence="2 3" key="1">
    <citation type="journal article" date="2014" name="Antonie Van Leeuwenhoek">
        <title>Hyphomonas beringensis sp. nov. and Hyphomonas chukchiensis sp. nov., isolated from surface seawater of the Bering Sea and Chukchi Sea.</title>
        <authorList>
            <person name="Li C."/>
            <person name="Lai Q."/>
            <person name="Li G."/>
            <person name="Dong C."/>
            <person name="Wang J."/>
            <person name="Liao Y."/>
            <person name="Shao Z."/>
        </authorList>
    </citation>
    <scope>NUCLEOTIDE SEQUENCE [LARGE SCALE GENOMIC DNA]</scope>
    <source>
        <strain evidence="2 3">22II1-22F38</strain>
    </source>
</reference>
<dbReference type="Proteomes" id="UP000024547">
    <property type="component" value="Unassembled WGS sequence"/>
</dbReference>
<dbReference type="STRING" id="1280948.HY36_09895"/>
<evidence type="ECO:0000313" key="2">
    <source>
        <dbReference type="EMBL" id="KCZ58161.1"/>
    </source>
</evidence>
<protein>
    <submittedName>
        <fullName evidence="2">Uncharacterized protein</fullName>
    </submittedName>
</protein>
<name>A0A059DWJ3_9PROT</name>
<comment type="caution">
    <text evidence="2">The sequence shown here is derived from an EMBL/GenBank/DDBJ whole genome shotgun (WGS) entry which is preliminary data.</text>
</comment>
<proteinExistence type="predicted"/>
<evidence type="ECO:0000313" key="4">
    <source>
        <dbReference type="Proteomes" id="UP000263957"/>
    </source>
</evidence>
<evidence type="ECO:0000313" key="1">
    <source>
        <dbReference type="EMBL" id="HBQ48783.1"/>
    </source>
</evidence>
<dbReference type="Proteomes" id="UP000263957">
    <property type="component" value="Unassembled WGS sequence"/>
</dbReference>
<dbReference type="AlphaFoldDB" id="A0A059DWJ3"/>